<gene>
    <name evidence="2" type="ORF">NMY3_02963</name>
</gene>
<accession>A0A654M2C5</accession>
<proteinExistence type="predicted"/>
<dbReference type="RefSeq" id="WP_257719985.1">
    <property type="nucleotide sequence ID" value="NZ_CP012850.1"/>
</dbReference>
<evidence type="ECO:0000313" key="3">
    <source>
        <dbReference type="Proteomes" id="UP000058925"/>
    </source>
</evidence>
<dbReference type="GeneID" id="60422840"/>
<dbReference type="EMBL" id="CP012850">
    <property type="protein sequence ID" value="ALI37150.1"/>
    <property type="molecule type" value="Genomic_DNA"/>
</dbReference>
<dbReference type="InterPro" id="IPR027392">
    <property type="entry name" value="TF_Znf"/>
</dbReference>
<sequence length="92" mass="11214">MKCPHCFLELRMTSQYDKEIDQCPKCEGIWLGKDNSDTIFDFTDRGDIKIQEVKDFQDTVDENQDNKLENDYYYYKKPFKENERLDDMFDFE</sequence>
<keyword evidence="3" id="KW-1185">Reference proteome</keyword>
<dbReference type="Proteomes" id="UP000058925">
    <property type="component" value="Chromosome"/>
</dbReference>
<feature type="domain" description="Transcription factor zinc-finger" evidence="1">
    <location>
        <begin position="2"/>
        <end position="33"/>
    </location>
</feature>
<dbReference type="KEGG" id="taa:NMY3_02963"/>
<dbReference type="Pfam" id="PF13453">
    <property type="entry name" value="Zn_ribbon_TFIIB"/>
    <property type="match status" value="1"/>
</dbReference>
<name>A0A654M2C5_9ARCH</name>
<evidence type="ECO:0000259" key="1">
    <source>
        <dbReference type="Pfam" id="PF13453"/>
    </source>
</evidence>
<evidence type="ECO:0000313" key="2">
    <source>
        <dbReference type="EMBL" id="ALI37150.1"/>
    </source>
</evidence>
<dbReference type="AlphaFoldDB" id="A0A654M2C5"/>
<protein>
    <recommendedName>
        <fullName evidence="1">Transcription factor zinc-finger domain-containing protein</fullName>
    </recommendedName>
</protein>
<reference evidence="3" key="1">
    <citation type="submission" date="2015-10" db="EMBL/GenBank/DDBJ databases">
        <title>Niche specialization of a soil ammonia-oxidizing archaeon, Candidatus Nitrosocosmicus oleophilus.</title>
        <authorList>
            <person name="Jung M.-Y."/>
            <person name="Rhee S.-K."/>
        </authorList>
    </citation>
    <scope>NUCLEOTIDE SEQUENCE [LARGE SCALE GENOMIC DNA]</scope>
    <source>
        <strain evidence="3">MY3</strain>
    </source>
</reference>
<organism evidence="2 3">
    <name type="scientific">Candidatus Nitrosocosmicus oleophilus</name>
    <dbReference type="NCBI Taxonomy" id="1353260"/>
    <lineage>
        <taxon>Archaea</taxon>
        <taxon>Nitrososphaerota</taxon>
        <taxon>Nitrososphaeria</taxon>
        <taxon>Nitrososphaerales</taxon>
        <taxon>Nitrososphaeraceae</taxon>
        <taxon>Candidatus Nitrosocosmicus</taxon>
    </lineage>
</organism>